<evidence type="ECO:0000313" key="2">
    <source>
        <dbReference type="Proteomes" id="UP001054945"/>
    </source>
</evidence>
<dbReference type="EMBL" id="BPLR01013382">
    <property type="protein sequence ID" value="GIY60825.1"/>
    <property type="molecule type" value="Genomic_DNA"/>
</dbReference>
<keyword evidence="2" id="KW-1185">Reference proteome</keyword>
<proteinExistence type="predicted"/>
<gene>
    <name evidence="1" type="ORF">CEXT_445851</name>
</gene>
<evidence type="ECO:0000313" key="1">
    <source>
        <dbReference type="EMBL" id="GIY60825.1"/>
    </source>
</evidence>
<accession>A0AAV4UTW2</accession>
<dbReference type="AlphaFoldDB" id="A0AAV4UTW2"/>
<name>A0AAV4UTW2_CAEEX</name>
<sequence length="69" mass="7474">MASQYWVCVSHLSCATAHNGVASMGHSSPPVCSPSVPNRFQSGQRWSSTGWGLVLEEFLAISVKRLLIL</sequence>
<reference evidence="1 2" key="1">
    <citation type="submission" date="2021-06" db="EMBL/GenBank/DDBJ databases">
        <title>Caerostris extrusa draft genome.</title>
        <authorList>
            <person name="Kono N."/>
            <person name="Arakawa K."/>
        </authorList>
    </citation>
    <scope>NUCLEOTIDE SEQUENCE [LARGE SCALE GENOMIC DNA]</scope>
</reference>
<comment type="caution">
    <text evidence="1">The sequence shown here is derived from an EMBL/GenBank/DDBJ whole genome shotgun (WGS) entry which is preliminary data.</text>
</comment>
<evidence type="ECO:0008006" key="3">
    <source>
        <dbReference type="Google" id="ProtNLM"/>
    </source>
</evidence>
<protein>
    <recommendedName>
        <fullName evidence="3">Secreted protein</fullName>
    </recommendedName>
</protein>
<organism evidence="1 2">
    <name type="scientific">Caerostris extrusa</name>
    <name type="common">Bark spider</name>
    <name type="synonym">Caerostris bankana</name>
    <dbReference type="NCBI Taxonomy" id="172846"/>
    <lineage>
        <taxon>Eukaryota</taxon>
        <taxon>Metazoa</taxon>
        <taxon>Ecdysozoa</taxon>
        <taxon>Arthropoda</taxon>
        <taxon>Chelicerata</taxon>
        <taxon>Arachnida</taxon>
        <taxon>Araneae</taxon>
        <taxon>Araneomorphae</taxon>
        <taxon>Entelegynae</taxon>
        <taxon>Araneoidea</taxon>
        <taxon>Araneidae</taxon>
        <taxon>Caerostris</taxon>
    </lineage>
</organism>
<dbReference type="Proteomes" id="UP001054945">
    <property type="component" value="Unassembled WGS sequence"/>
</dbReference>